<evidence type="ECO:0000256" key="4">
    <source>
        <dbReference type="ARBA" id="ARBA00023143"/>
    </source>
</evidence>
<feature type="domain" description="Flagellar basal body rod protein N-terminal" evidence="7">
    <location>
        <begin position="16"/>
        <end position="40"/>
    </location>
</feature>
<protein>
    <recommendedName>
        <fullName evidence="3 6">Flagellar basal body rod protein FlgB</fullName>
    </recommendedName>
</protein>
<proteinExistence type="inferred from homology"/>
<comment type="subunit">
    <text evidence="6">The basal body constitutes a major portion of the flagellar organelle and consists of a number of rings mounted on a central rod.</text>
</comment>
<dbReference type="InterPro" id="IPR001444">
    <property type="entry name" value="Flag_bb_rod_N"/>
</dbReference>
<evidence type="ECO:0000256" key="5">
    <source>
        <dbReference type="ARBA" id="ARBA00024934"/>
    </source>
</evidence>
<comment type="caution">
    <text evidence="8">The sequence shown here is derived from an EMBL/GenBank/DDBJ whole genome shotgun (WGS) entry which is preliminary data.</text>
</comment>
<comment type="function">
    <text evidence="5 6">Structural component of flagellum, the bacterial motility apparatus. Part of the rod structure of flagellar basal body.</text>
</comment>
<evidence type="ECO:0000256" key="2">
    <source>
        <dbReference type="ARBA" id="ARBA00009677"/>
    </source>
</evidence>
<comment type="similarity">
    <text evidence="2 6">Belongs to the flagella basal body rod proteins family.</text>
</comment>
<evidence type="ECO:0000256" key="1">
    <source>
        <dbReference type="ARBA" id="ARBA00004117"/>
    </source>
</evidence>
<reference evidence="8 9" key="1">
    <citation type="submission" date="2020-03" db="EMBL/GenBank/DDBJ databases">
        <title>Genome sequence of strain Massilia sp. TW-1.</title>
        <authorList>
            <person name="Chaudhary D.K."/>
        </authorList>
    </citation>
    <scope>NUCLEOTIDE SEQUENCE [LARGE SCALE GENOMIC DNA]</scope>
    <source>
        <strain evidence="8 9">TW-1</strain>
    </source>
</reference>
<evidence type="ECO:0000256" key="3">
    <source>
        <dbReference type="ARBA" id="ARBA00014376"/>
    </source>
</evidence>
<keyword evidence="8" id="KW-0969">Cilium</keyword>
<keyword evidence="8" id="KW-0966">Cell projection</keyword>
<sequence length="126" mass="13460">MVSIIDNSTVGLLGLALDAAGMRQQAIAHNIANANTPGYQRISVSFESRLDALRDGRGNMAPPSLASLADFRPSFVYDAPLEAGSSVALDQEMAQLSENTLHHQALLKALNKQLSLMSIAINEGKR</sequence>
<gene>
    <name evidence="8" type="primary">flgB</name>
    <name evidence="8" type="ORF">HAV22_15480</name>
</gene>
<dbReference type="RefSeq" id="WP_166860067.1">
    <property type="nucleotide sequence ID" value="NZ_JAAQOM010000009.1"/>
</dbReference>
<evidence type="ECO:0000313" key="9">
    <source>
        <dbReference type="Proteomes" id="UP000716322"/>
    </source>
</evidence>
<comment type="subcellular location">
    <subcellularLocation>
        <location evidence="1 6">Bacterial flagellum basal body</location>
    </subcellularLocation>
</comment>
<keyword evidence="4 6" id="KW-0975">Bacterial flagellum</keyword>
<dbReference type="EMBL" id="JAAQOM010000009">
    <property type="protein sequence ID" value="NIA55037.1"/>
    <property type="molecule type" value="Genomic_DNA"/>
</dbReference>
<name>A0ABX0PDX9_9BURK</name>
<keyword evidence="8" id="KW-0282">Flagellum</keyword>
<dbReference type="InterPro" id="IPR006300">
    <property type="entry name" value="FlgB"/>
</dbReference>
<dbReference type="Pfam" id="PF00460">
    <property type="entry name" value="Flg_bb_rod"/>
    <property type="match status" value="1"/>
</dbReference>
<organism evidence="8 9">
    <name type="scientific">Telluria antibiotica</name>
    <dbReference type="NCBI Taxonomy" id="2717319"/>
    <lineage>
        <taxon>Bacteria</taxon>
        <taxon>Pseudomonadati</taxon>
        <taxon>Pseudomonadota</taxon>
        <taxon>Betaproteobacteria</taxon>
        <taxon>Burkholderiales</taxon>
        <taxon>Oxalobacteraceae</taxon>
        <taxon>Telluria group</taxon>
        <taxon>Telluria</taxon>
    </lineage>
</organism>
<dbReference type="PIRSF" id="PIRSF002889">
    <property type="entry name" value="Rod_FlgB"/>
    <property type="match status" value="1"/>
</dbReference>
<dbReference type="Proteomes" id="UP000716322">
    <property type="component" value="Unassembled WGS sequence"/>
</dbReference>
<evidence type="ECO:0000313" key="8">
    <source>
        <dbReference type="EMBL" id="NIA55037.1"/>
    </source>
</evidence>
<evidence type="ECO:0000256" key="6">
    <source>
        <dbReference type="PIRNR" id="PIRNR002889"/>
    </source>
</evidence>
<accession>A0ABX0PDX9</accession>
<keyword evidence="9" id="KW-1185">Reference proteome</keyword>
<dbReference type="NCBIfam" id="TIGR01396">
    <property type="entry name" value="FlgB"/>
    <property type="match status" value="1"/>
</dbReference>
<evidence type="ECO:0000259" key="7">
    <source>
        <dbReference type="Pfam" id="PF00460"/>
    </source>
</evidence>